<gene>
    <name evidence="2" type="primary">68</name>
    <name evidence="2" type="ORF">SEA_PUPPER_68</name>
</gene>
<dbReference type="Gene3D" id="3.40.50.1000">
    <property type="entry name" value="HAD superfamily/HAD-like"/>
    <property type="match status" value="1"/>
</dbReference>
<dbReference type="RefSeq" id="YP_010058856.1">
    <property type="nucleotide sequence ID" value="NC_054723.1"/>
</dbReference>
<feature type="domain" description="Polynucleotide kinase PNKP phosphatase" evidence="1">
    <location>
        <begin position="18"/>
        <end position="156"/>
    </location>
</feature>
<dbReference type="SUPFAM" id="SSF56784">
    <property type="entry name" value="HAD-like"/>
    <property type="match status" value="1"/>
</dbReference>
<accession>A0A4Y6ETD6</accession>
<dbReference type="KEGG" id="vg:64766087"/>
<evidence type="ECO:0000313" key="3">
    <source>
        <dbReference type="Proteomes" id="UP000318375"/>
    </source>
</evidence>
<proteinExistence type="predicted"/>
<evidence type="ECO:0000313" key="2">
    <source>
        <dbReference type="EMBL" id="QDF18554.1"/>
    </source>
</evidence>
<keyword evidence="3" id="KW-1185">Reference proteome</keyword>
<organism evidence="2 3">
    <name type="scientific">Gordonia phage Pupper</name>
    <dbReference type="NCBI Taxonomy" id="2571249"/>
    <lineage>
        <taxon>Viruses</taxon>
        <taxon>Duplodnaviria</taxon>
        <taxon>Heunggongvirae</taxon>
        <taxon>Uroviricota</taxon>
        <taxon>Caudoviricetes</taxon>
        <taxon>Puppervirus</taxon>
        <taxon>Puppervirus Pupper</taxon>
    </lineage>
</organism>
<dbReference type="InterPro" id="IPR036412">
    <property type="entry name" value="HAD-like_sf"/>
</dbReference>
<dbReference type="InterPro" id="IPR023214">
    <property type="entry name" value="HAD_sf"/>
</dbReference>
<dbReference type="EMBL" id="MK977695">
    <property type="protein sequence ID" value="QDF18554.1"/>
    <property type="molecule type" value="Genomic_DNA"/>
</dbReference>
<reference evidence="2 3" key="1">
    <citation type="submission" date="2019-05" db="EMBL/GenBank/DDBJ databases">
        <authorList>
            <person name="Pope W.H."/>
            <person name="Garlena R.A."/>
            <person name="Russell D.A."/>
            <person name="Jacobs-Sera D."/>
            <person name="Hatfull G.F."/>
        </authorList>
    </citation>
    <scope>NUCLEOTIDE SEQUENCE [LARGE SCALE GENOMIC DNA]</scope>
</reference>
<dbReference type="Proteomes" id="UP000318375">
    <property type="component" value="Segment"/>
</dbReference>
<dbReference type="Pfam" id="PF25109">
    <property type="entry name" value="HAD_PNKP"/>
    <property type="match status" value="1"/>
</dbReference>
<protein>
    <recommendedName>
        <fullName evidence="1">Polynucleotide kinase PNKP phosphatase domain-containing protein</fullName>
    </recommendedName>
</protein>
<evidence type="ECO:0000259" key="1">
    <source>
        <dbReference type="Pfam" id="PF25109"/>
    </source>
</evidence>
<sequence>MSEYDPLAGRTIVPKRTGVIVDIDGTLCDVTSIRHYVLVPEGVEKDFDSFHRESVHCPPHQQTLDYIRNAVEDGHDIIFVSARKEKWRQPTELFIGKHMTGLQWFGPFMRANGDVRKDFEVKRDIHTHLSRWWNIVGAIDDNPSIIALWEELGIPVEIVPGWSNEAAAAYIQGDQ</sequence>
<dbReference type="InterPro" id="IPR056782">
    <property type="entry name" value="HAD_PNKP"/>
</dbReference>
<dbReference type="GeneID" id="64766087"/>
<name>A0A4Y6ETD6_9CAUD</name>